<dbReference type="RefSeq" id="XP_009017387.1">
    <property type="nucleotide sequence ID" value="XM_009019139.1"/>
</dbReference>
<dbReference type="CDD" id="cd04301">
    <property type="entry name" value="NAT_SF"/>
    <property type="match status" value="1"/>
</dbReference>
<evidence type="ECO:0000259" key="1">
    <source>
        <dbReference type="PROSITE" id="PS51186"/>
    </source>
</evidence>
<dbReference type="PANTHER" id="PTHR13538:SF4">
    <property type="entry name" value="N-ALPHA-ACETYLTRANSFERASE 80"/>
    <property type="match status" value="1"/>
</dbReference>
<protein>
    <recommendedName>
        <fullName evidence="1">N-acetyltransferase domain-containing protein</fullName>
    </recommendedName>
</protein>
<dbReference type="Gene3D" id="3.40.630.30">
    <property type="match status" value="1"/>
</dbReference>
<dbReference type="Pfam" id="PF00583">
    <property type="entry name" value="Acetyltransf_1"/>
    <property type="match status" value="1"/>
</dbReference>
<proteinExistence type="predicted"/>
<dbReference type="SUPFAM" id="SSF55729">
    <property type="entry name" value="Acyl-CoA N-acyltransferases (Nat)"/>
    <property type="match status" value="1"/>
</dbReference>
<dbReference type="OrthoDB" id="329272at2759"/>
<feature type="non-terminal residue" evidence="2">
    <location>
        <position position="1"/>
    </location>
</feature>
<dbReference type="GeneID" id="20195921"/>
<dbReference type="PROSITE" id="PS51186">
    <property type="entry name" value="GNAT"/>
    <property type="match status" value="1"/>
</dbReference>
<dbReference type="PANTHER" id="PTHR13538">
    <property type="entry name" value="N-ACETYLTRANSFERASE 6"/>
    <property type="match status" value="1"/>
</dbReference>
<feature type="domain" description="N-acetyltransferase" evidence="1">
    <location>
        <begin position="1"/>
        <end position="123"/>
    </location>
</feature>
<dbReference type="EMBL" id="KB096457">
    <property type="protein sequence ID" value="ESO04808.1"/>
    <property type="molecule type" value="Genomic_DNA"/>
</dbReference>
<evidence type="ECO:0000313" key="2">
    <source>
        <dbReference type="EMBL" id="ESO04808.1"/>
    </source>
</evidence>
<dbReference type="InterPro" id="IPR000182">
    <property type="entry name" value="GNAT_dom"/>
</dbReference>
<dbReference type="eggNOG" id="KOG3397">
    <property type="taxonomic scope" value="Eukaryota"/>
</dbReference>
<accession>V3V4C1</accession>
<dbReference type="OMA" id="ECCELIN"/>
<dbReference type="STRING" id="6412.T1EH71"/>
<name>V3V4C1_HELRO</name>
<feature type="non-terminal residue" evidence="2">
    <location>
        <position position="123"/>
    </location>
</feature>
<dbReference type="HOGENOM" id="CLU_077855_2_1_1"/>
<organism evidence="2">
    <name type="scientific">Helobdella robusta</name>
    <name type="common">Californian leech</name>
    <dbReference type="NCBI Taxonomy" id="6412"/>
    <lineage>
        <taxon>Eukaryota</taxon>
        <taxon>Metazoa</taxon>
        <taxon>Spiralia</taxon>
        <taxon>Lophotrochozoa</taxon>
        <taxon>Annelida</taxon>
        <taxon>Clitellata</taxon>
        <taxon>Hirudinea</taxon>
        <taxon>Rhynchobdellida</taxon>
        <taxon>Glossiphoniidae</taxon>
        <taxon>Helobdella</taxon>
    </lineage>
</organism>
<sequence length="123" mass="14149">LHEHREYTEGCIDIICEEWGRSRTVRLLKVMLEKSCPTLPYNIVLILRSNSSRTKVVGHSRLSIVLNKKNFAFVETVVVSKSHRGKGLGRKLMEETEKHALKLGIETLCLTTLDKQDFYRHLG</sequence>
<reference evidence="2" key="1">
    <citation type="journal article" date="2013" name="Nature">
        <title>Insights into bilaterian evolution from three spiralian genomes.</title>
        <authorList>
            <person name="Simakov O."/>
            <person name="Marletaz F."/>
            <person name="Cho S.J."/>
            <person name="Edsinger-Gonzales E."/>
            <person name="Havlak P."/>
            <person name="Hellsten U."/>
            <person name="Kuo D.H."/>
            <person name="Larsson T."/>
            <person name="Lv J."/>
            <person name="Arendt D."/>
            <person name="Savage R."/>
            <person name="Osoegawa K."/>
            <person name="de Jong P."/>
            <person name="Grimwood J."/>
            <person name="Chapman J.A."/>
            <person name="Shapiro H."/>
            <person name="Aerts A."/>
            <person name="Otillar R.P."/>
            <person name="Terry A.Y."/>
            <person name="Boore J.L."/>
            <person name="Grigoriev I.V."/>
            <person name="Lindberg D.R."/>
            <person name="Seaver E.C."/>
            <person name="Weisblat D.A."/>
            <person name="Putnam N.H."/>
            <person name="Rokhsar D.S."/>
        </authorList>
    </citation>
    <scope>NUCLEOTIDE SEQUENCE</scope>
</reference>
<dbReference type="InterPro" id="IPR039840">
    <property type="entry name" value="NAA80"/>
</dbReference>
<gene>
    <name evidence="2" type="ORF">HELRODRAFT_125705</name>
</gene>
<dbReference type="InterPro" id="IPR016181">
    <property type="entry name" value="Acyl_CoA_acyltransferase"/>
</dbReference>